<evidence type="ECO:0000313" key="2">
    <source>
        <dbReference type="Proteomes" id="UP001165960"/>
    </source>
</evidence>
<evidence type="ECO:0000313" key="1">
    <source>
        <dbReference type="EMBL" id="KAJ9088486.1"/>
    </source>
</evidence>
<organism evidence="1 2">
    <name type="scientific">Entomophthora muscae</name>
    <dbReference type="NCBI Taxonomy" id="34485"/>
    <lineage>
        <taxon>Eukaryota</taxon>
        <taxon>Fungi</taxon>
        <taxon>Fungi incertae sedis</taxon>
        <taxon>Zoopagomycota</taxon>
        <taxon>Entomophthoromycotina</taxon>
        <taxon>Entomophthoromycetes</taxon>
        <taxon>Entomophthorales</taxon>
        <taxon>Entomophthoraceae</taxon>
        <taxon>Entomophthora</taxon>
    </lineage>
</organism>
<reference evidence="1" key="1">
    <citation type="submission" date="2022-04" db="EMBL/GenBank/DDBJ databases">
        <title>Genome of the entomopathogenic fungus Entomophthora muscae.</title>
        <authorList>
            <person name="Elya C."/>
            <person name="Lovett B.R."/>
            <person name="Lee E."/>
            <person name="Macias A.M."/>
            <person name="Hajek A.E."/>
            <person name="De Bivort B.L."/>
            <person name="Kasson M.T."/>
            <person name="De Fine Licht H.H."/>
            <person name="Stajich J.E."/>
        </authorList>
    </citation>
    <scope>NUCLEOTIDE SEQUENCE</scope>
    <source>
        <strain evidence="1">Berkeley</strain>
    </source>
</reference>
<dbReference type="EMBL" id="QTSX02000114">
    <property type="protein sequence ID" value="KAJ9088486.1"/>
    <property type="molecule type" value="Genomic_DNA"/>
</dbReference>
<proteinExistence type="predicted"/>
<accession>A0ACC2UPI5</accession>
<protein>
    <submittedName>
        <fullName evidence="1">Uncharacterized protein</fullName>
    </submittedName>
</protein>
<dbReference type="Proteomes" id="UP001165960">
    <property type="component" value="Unassembled WGS sequence"/>
</dbReference>
<comment type="caution">
    <text evidence="1">The sequence shown here is derived from an EMBL/GenBank/DDBJ whole genome shotgun (WGS) entry which is preliminary data.</text>
</comment>
<keyword evidence="2" id="KW-1185">Reference proteome</keyword>
<gene>
    <name evidence="1" type="ORF">DSO57_1022597</name>
</gene>
<name>A0ACC2UPI5_9FUNG</name>
<sequence length="85" mass="9423">MRAVSLVVLWPSGPGESKFQVQLLLLGLKFQRGKIVNPDIIPFFHRAPSLPILPVQVELDGFLGVSQVAQRSQVLSSRGYPFHLT</sequence>